<keyword evidence="3" id="KW-1185">Reference proteome</keyword>
<feature type="region of interest" description="Disordered" evidence="1">
    <location>
        <begin position="648"/>
        <end position="685"/>
    </location>
</feature>
<gene>
    <name evidence="2" type="ORF">CC86DRAFT_467125</name>
</gene>
<evidence type="ECO:0000313" key="3">
    <source>
        <dbReference type="Proteomes" id="UP000799424"/>
    </source>
</evidence>
<evidence type="ECO:0000256" key="1">
    <source>
        <dbReference type="SAM" id="MobiDB-lite"/>
    </source>
</evidence>
<organism evidence="2 3">
    <name type="scientific">Ophiobolus disseminans</name>
    <dbReference type="NCBI Taxonomy" id="1469910"/>
    <lineage>
        <taxon>Eukaryota</taxon>
        <taxon>Fungi</taxon>
        <taxon>Dikarya</taxon>
        <taxon>Ascomycota</taxon>
        <taxon>Pezizomycotina</taxon>
        <taxon>Dothideomycetes</taxon>
        <taxon>Pleosporomycetidae</taxon>
        <taxon>Pleosporales</taxon>
        <taxon>Pleosporineae</taxon>
        <taxon>Phaeosphaeriaceae</taxon>
        <taxon>Ophiobolus</taxon>
    </lineage>
</organism>
<evidence type="ECO:0000313" key="2">
    <source>
        <dbReference type="EMBL" id="KAF2826414.1"/>
    </source>
</evidence>
<dbReference type="Proteomes" id="UP000799424">
    <property type="component" value="Unassembled WGS sequence"/>
</dbReference>
<sequence>MYSQHKHLAAAWEHLQGHHDVSAILREIIGHHALQGVFQDDDSDLSNDSFEALIWIKILYDLQRCYLGGTSTGASHISSEATKWLLPPDLLFSSIIYLINVKVRVFSSETTLMTKEFTRPRLILAQTVLSGLRLLLLQQDQISAHQRRSLRIALNEAWRNDDLQGVECCIIKQVFAAALDVINDPHHVDAYRTERENARLPTYTSSLYPLDIRPEIAITPLIHALAEEDDDWIDAYFVLYDALWAVECAITQRYIDLSRQHETNDLSLSVVESDEIIEQLYQQRSSVIVSAFHIKGPMVPSDTIMESLVINLLDWDPSLDSFLSRQDSHMQHRMSLPRVPARNPNYGKRITKLQPYFGSATQSFALWLSNRRAKEGPPSTSRTPQSLGPSHSTIVTWISRMACANSTLHSQHLEGPQVTIYMVDCPKLHAVPKLYLAEQLRWVDKWAYQGIQEDTPILNWKEGVQCPSCPPGEKIKCARLLEPLHGPPALTQALEQDVPHDVLNDANHWSRESSNSHIAATSSTASYSVSEGLSAGHSFPGHSTMNLSVPTTVSETRSDPGISKSSEAHPPQYTESPVSPMTLPHTTRSFGSSMPDFLVSPLVESFDVPISMSSRLSMNLPIPVHTSSSIFEDPSLSVGFDSTNTRLGSSPSSLTWSPETHAKSKASGRSSRIASSMRRKPTVKDKGAATLPKETFFTFSSSGGSLLLWSKEGDHVSRFDVAEDDIIHSCRYGASCIEAVAAGHRKCAVMVAKSTSSRTLKVFDGLDPNSNSEFELGVSGRAHGICMAFSKDDKYLAVSINDQIDLFRLENGLKLMTFHHQMDVYELRGGVSHRRSIPVTRTTSDDSITESEKAESGSWFTSQTKALNFTEAAEEQQRQTAIISRKVYFSTDSQRLIAATQLGDHCVYIDVWDVTREPVSTISEHSRSFKLPPWVLNDGDITGVFYDSAQRAALVTAFIGKEYPVLIPFPGYDPLQNETYSTKIISAAQSPSGLTFIVANSMTEIIQFEYTAKGRLSPRKLKKASSKISNGVFKPGAIALAMPSESTLLAFWIKDGKCMLRTIKLGITETIRDVDIRLHYDRLMDMKDKPIVGRAPSLNIPELDAGDLM</sequence>
<name>A0A6A7A0V2_9PLEO</name>
<feature type="compositionally biased region" description="Polar residues" evidence="1">
    <location>
        <begin position="541"/>
        <end position="555"/>
    </location>
</feature>
<evidence type="ECO:0008006" key="4">
    <source>
        <dbReference type="Google" id="ProtNLM"/>
    </source>
</evidence>
<proteinExistence type="predicted"/>
<dbReference type="SUPFAM" id="SSF50978">
    <property type="entry name" value="WD40 repeat-like"/>
    <property type="match status" value="1"/>
</dbReference>
<protein>
    <recommendedName>
        <fullName evidence="4">WD40 repeat-like protein</fullName>
    </recommendedName>
</protein>
<dbReference type="InterPro" id="IPR036322">
    <property type="entry name" value="WD40_repeat_dom_sf"/>
</dbReference>
<accession>A0A6A7A0V2</accession>
<dbReference type="OrthoDB" id="5411560at2759"/>
<dbReference type="AlphaFoldDB" id="A0A6A7A0V2"/>
<feature type="compositionally biased region" description="Polar residues" evidence="1">
    <location>
        <begin position="648"/>
        <end position="658"/>
    </location>
</feature>
<dbReference type="EMBL" id="MU006226">
    <property type="protein sequence ID" value="KAF2826414.1"/>
    <property type="molecule type" value="Genomic_DNA"/>
</dbReference>
<feature type="region of interest" description="Disordered" evidence="1">
    <location>
        <begin position="538"/>
        <end position="582"/>
    </location>
</feature>
<feature type="compositionally biased region" description="Polar residues" evidence="1">
    <location>
        <begin position="573"/>
        <end position="582"/>
    </location>
</feature>
<reference evidence="2" key="1">
    <citation type="journal article" date="2020" name="Stud. Mycol.">
        <title>101 Dothideomycetes genomes: a test case for predicting lifestyles and emergence of pathogens.</title>
        <authorList>
            <person name="Haridas S."/>
            <person name="Albert R."/>
            <person name="Binder M."/>
            <person name="Bloem J."/>
            <person name="Labutti K."/>
            <person name="Salamov A."/>
            <person name="Andreopoulos B."/>
            <person name="Baker S."/>
            <person name="Barry K."/>
            <person name="Bills G."/>
            <person name="Bluhm B."/>
            <person name="Cannon C."/>
            <person name="Castanera R."/>
            <person name="Culley D."/>
            <person name="Daum C."/>
            <person name="Ezra D."/>
            <person name="Gonzalez J."/>
            <person name="Henrissat B."/>
            <person name="Kuo A."/>
            <person name="Liang C."/>
            <person name="Lipzen A."/>
            <person name="Lutzoni F."/>
            <person name="Magnuson J."/>
            <person name="Mondo S."/>
            <person name="Nolan M."/>
            <person name="Ohm R."/>
            <person name="Pangilinan J."/>
            <person name="Park H.-J."/>
            <person name="Ramirez L."/>
            <person name="Alfaro M."/>
            <person name="Sun H."/>
            <person name="Tritt A."/>
            <person name="Yoshinaga Y."/>
            <person name="Zwiers L.-H."/>
            <person name="Turgeon B."/>
            <person name="Goodwin S."/>
            <person name="Spatafora J."/>
            <person name="Crous P."/>
            <person name="Grigoriev I."/>
        </authorList>
    </citation>
    <scope>NUCLEOTIDE SEQUENCE</scope>
    <source>
        <strain evidence="2">CBS 113818</strain>
    </source>
</reference>